<dbReference type="PROSITE" id="PS50928">
    <property type="entry name" value="ABC_TM1"/>
    <property type="match status" value="1"/>
</dbReference>
<sequence length="527" mass="55314">MRALFATTLRLGDALSQHVLLCAAALLLGVMVALPLAVWASRSRAVAQVSLGIAGLIQTIPALALLALFFPVLLALRSVFGAGLPALGFLPALLALSLYAVLPILRNTVTALVNMDPRVIEAADGVGMTGYQRLRLVEAPLAAPFVMAGIRTAAVWTIGAATLATTIGQQSLGDPIFAGLQTQNWELVLAGCIAAAALALVADGLLAMVERGFAMRRPMLVFIGAGLALAGVAGAAVAMRDDGRDVAVVGAKNFSEQYILARLIGARLSAAGYKVEYREGLGSSVIHRALTSGAIDVYVDYTGTILANEIGPGNMDDAGTAPADLVEAIARWERETTGTRLLGALGFENAYAFAMPKEVARERGIAALDDLAPVASSLTIGGDLEFFERPEWKAVREAYGLQAANTRSFSPTFMYDALIARNADVISAFSSDGRIAADDLLVLADPRGALPAYDAVLLIAPDRAEDPRFVAALRPLIGAINVEAMRRANYAVDRQQAKRTPQQAAQELAEELAQKQAITTGGAPDAR</sequence>
<comment type="similarity">
    <text evidence="7">In the N-terminal section; belongs to the binding-protein-dependent transport system permease family.</text>
</comment>
<evidence type="ECO:0000256" key="3">
    <source>
        <dbReference type="ARBA" id="ARBA00022692"/>
    </source>
</evidence>
<dbReference type="EMBL" id="JAVRHS010000004">
    <property type="protein sequence ID" value="MDT0575963.1"/>
    <property type="molecule type" value="Genomic_DNA"/>
</dbReference>
<keyword evidence="3 8" id="KW-0812">Transmembrane</keyword>
<evidence type="ECO:0000256" key="1">
    <source>
        <dbReference type="ARBA" id="ARBA00004651"/>
    </source>
</evidence>
<evidence type="ECO:0000256" key="4">
    <source>
        <dbReference type="ARBA" id="ARBA00022989"/>
    </source>
</evidence>
<keyword evidence="5 8" id="KW-0472">Membrane</keyword>
<dbReference type="Gene3D" id="3.40.190.120">
    <property type="entry name" value="Osmoprotection protein (prox), domain 2"/>
    <property type="match status" value="1"/>
</dbReference>
<feature type="transmembrane region" description="Helical" evidence="8">
    <location>
        <begin position="18"/>
        <end position="39"/>
    </location>
</feature>
<dbReference type="Proteomes" id="UP001259803">
    <property type="component" value="Unassembled WGS sequence"/>
</dbReference>
<proteinExistence type="inferred from homology"/>
<dbReference type="InterPro" id="IPR007210">
    <property type="entry name" value="ABC_Gly_betaine_transp_sub-bd"/>
</dbReference>
<evidence type="ECO:0000313" key="11">
    <source>
        <dbReference type="EMBL" id="MDT0575963.1"/>
    </source>
</evidence>
<evidence type="ECO:0000256" key="8">
    <source>
        <dbReference type="RuleBase" id="RU363032"/>
    </source>
</evidence>
<feature type="transmembrane region" description="Helical" evidence="8">
    <location>
        <begin position="51"/>
        <end position="76"/>
    </location>
</feature>
<keyword evidence="2 8" id="KW-0813">Transport</keyword>
<reference evidence="11 12" key="1">
    <citation type="submission" date="2023-09" db="EMBL/GenBank/DDBJ databases">
        <authorList>
            <person name="Rey-Velasco X."/>
        </authorList>
    </citation>
    <scope>NUCLEOTIDE SEQUENCE [LARGE SCALE GENOMIC DNA]</scope>
    <source>
        <strain evidence="11 12">F390</strain>
    </source>
</reference>
<feature type="transmembrane region" description="Helical" evidence="8">
    <location>
        <begin position="141"/>
        <end position="167"/>
    </location>
</feature>
<name>A0ABU2ZH84_9SPHN</name>
<organism evidence="11 12">
    <name type="scientific">Croceicoccus esteveae</name>
    <dbReference type="NCBI Taxonomy" id="3075597"/>
    <lineage>
        <taxon>Bacteria</taxon>
        <taxon>Pseudomonadati</taxon>
        <taxon>Pseudomonadota</taxon>
        <taxon>Alphaproteobacteria</taxon>
        <taxon>Sphingomonadales</taxon>
        <taxon>Erythrobacteraceae</taxon>
        <taxon>Croceicoccus</taxon>
    </lineage>
</organism>
<dbReference type="PANTHER" id="PTHR30177">
    <property type="entry name" value="GLYCINE BETAINE/L-PROLINE TRANSPORT SYSTEM PERMEASE PROTEIN PROW"/>
    <property type="match status" value="1"/>
</dbReference>
<feature type="transmembrane region" description="Helical" evidence="8">
    <location>
        <begin position="82"/>
        <end position="105"/>
    </location>
</feature>
<evidence type="ECO:0000259" key="10">
    <source>
        <dbReference type="PROSITE" id="PS50928"/>
    </source>
</evidence>
<dbReference type="RefSeq" id="WP_311340542.1">
    <property type="nucleotide sequence ID" value="NZ_JAVRHS010000004.1"/>
</dbReference>
<comment type="similarity">
    <text evidence="6">In the C-terminal section; belongs to the OsmX family.</text>
</comment>
<dbReference type="SUPFAM" id="SSF161098">
    <property type="entry name" value="MetI-like"/>
    <property type="match status" value="1"/>
</dbReference>
<accession>A0ABU2ZH84</accession>
<dbReference type="SUPFAM" id="SSF53850">
    <property type="entry name" value="Periplasmic binding protein-like II"/>
    <property type="match status" value="1"/>
</dbReference>
<comment type="subcellular location">
    <subcellularLocation>
        <location evidence="1 8">Cell membrane</location>
        <topology evidence="1 8">Multi-pass membrane protein</topology>
    </subcellularLocation>
</comment>
<evidence type="ECO:0000256" key="7">
    <source>
        <dbReference type="ARBA" id="ARBA00035652"/>
    </source>
</evidence>
<evidence type="ECO:0000256" key="9">
    <source>
        <dbReference type="SAM" id="MobiDB-lite"/>
    </source>
</evidence>
<dbReference type="Gene3D" id="1.10.3720.10">
    <property type="entry name" value="MetI-like"/>
    <property type="match status" value="1"/>
</dbReference>
<keyword evidence="12" id="KW-1185">Reference proteome</keyword>
<comment type="caution">
    <text evidence="11">The sequence shown here is derived from an EMBL/GenBank/DDBJ whole genome shotgun (WGS) entry which is preliminary data.</text>
</comment>
<dbReference type="InterPro" id="IPR051204">
    <property type="entry name" value="ABC_transp_perm/SBD"/>
</dbReference>
<evidence type="ECO:0000256" key="6">
    <source>
        <dbReference type="ARBA" id="ARBA00035642"/>
    </source>
</evidence>
<dbReference type="InterPro" id="IPR000515">
    <property type="entry name" value="MetI-like"/>
</dbReference>
<protein>
    <submittedName>
        <fullName evidence="11">ABC transporter permease/substrate-binding protein</fullName>
    </submittedName>
</protein>
<evidence type="ECO:0000256" key="5">
    <source>
        <dbReference type="ARBA" id="ARBA00023136"/>
    </source>
</evidence>
<gene>
    <name evidence="11" type="ORF">RM533_07165</name>
</gene>
<keyword evidence="4 8" id="KW-1133">Transmembrane helix</keyword>
<dbReference type="CDD" id="cd06261">
    <property type="entry name" value="TM_PBP2"/>
    <property type="match status" value="1"/>
</dbReference>
<evidence type="ECO:0000313" key="12">
    <source>
        <dbReference type="Proteomes" id="UP001259803"/>
    </source>
</evidence>
<dbReference type="Pfam" id="PF04069">
    <property type="entry name" value="OpuAC"/>
    <property type="match status" value="1"/>
</dbReference>
<dbReference type="PANTHER" id="PTHR30177:SF4">
    <property type="entry name" value="OSMOPROTECTANT IMPORT PERMEASE PROTEIN OSMW"/>
    <property type="match status" value="1"/>
</dbReference>
<dbReference type="Pfam" id="PF00528">
    <property type="entry name" value="BPD_transp_1"/>
    <property type="match status" value="1"/>
</dbReference>
<comment type="similarity">
    <text evidence="8">Belongs to the binding-protein-dependent transport system permease family.</text>
</comment>
<feature type="domain" description="ABC transmembrane type-1" evidence="10">
    <location>
        <begin position="15"/>
        <end position="206"/>
    </location>
</feature>
<dbReference type="InterPro" id="IPR035906">
    <property type="entry name" value="MetI-like_sf"/>
</dbReference>
<evidence type="ECO:0000256" key="2">
    <source>
        <dbReference type="ARBA" id="ARBA00022448"/>
    </source>
</evidence>
<feature type="transmembrane region" description="Helical" evidence="8">
    <location>
        <begin position="219"/>
        <end position="239"/>
    </location>
</feature>
<feature type="region of interest" description="Disordered" evidence="9">
    <location>
        <begin position="495"/>
        <end position="527"/>
    </location>
</feature>
<feature type="transmembrane region" description="Helical" evidence="8">
    <location>
        <begin position="187"/>
        <end position="207"/>
    </location>
</feature>
<dbReference type="Gene3D" id="3.40.190.10">
    <property type="entry name" value="Periplasmic binding protein-like II"/>
    <property type="match status" value="1"/>
</dbReference>